<dbReference type="EMBL" id="LFMY01000001">
    <property type="protein sequence ID" value="OKL64536.1"/>
    <property type="molecule type" value="Genomic_DNA"/>
</dbReference>
<proteinExistence type="predicted"/>
<keyword evidence="1" id="KW-0472">Membrane</keyword>
<keyword evidence="1" id="KW-0812">Transmembrane</keyword>
<dbReference type="Proteomes" id="UP000214365">
    <property type="component" value="Unassembled WGS sequence"/>
</dbReference>
<dbReference type="AlphaFoldDB" id="A0A225BAV8"/>
<keyword evidence="3" id="KW-1185">Reference proteome</keyword>
<feature type="transmembrane region" description="Helical" evidence="1">
    <location>
        <begin position="150"/>
        <end position="169"/>
    </location>
</feature>
<feature type="transmembrane region" description="Helical" evidence="1">
    <location>
        <begin position="20"/>
        <end position="40"/>
    </location>
</feature>
<evidence type="ECO:0008006" key="4">
    <source>
        <dbReference type="Google" id="ProtNLM"/>
    </source>
</evidence>
<evidence type="ECO:0000256" key="1">
    <source>
        <dbReference type="SAM" id="Phobius"/>
    </source>
</evidence>
<dbReference type="OrthoDB" id="1523883at2759"/>
<evidence type="ECO:0000313" key="2">
    <source>
        <dbReference type="EMBL" id="OKL64536.1"/>
    </source>
</evidence>
<feature type="transmembrane region" description="Helical" evidence="1">
    <location>
        <begin position="93"/>
        <end position="112"/>
    </location>
</feature>
<feature type="transmembrane region" description="Helical" evidence="1">
    <location>
        <begin position="61"/>
        <end position="81"/>
    </location>
</feature>
<name>A0A225BAV8_TALAT</name>
<comment type="caution">
    <text evidence="2">The sequence shown here is derived from an EMBL/GenBank/DDBJ whole genome shotgun (WGS) entry which is preliminary data.</text>
</comment>
<dbReference type="RefSeq" id="XP_020124657.1">
    <property type="nucleotide sequence ID" value="XM_020260492.1"/>
</dbReference>
<protein>
    <recommendedName>
        <fullName evidence="4">DUF1772-domain-containing protein</fullName>
    </recommendedName>
</protein>
<evidence type="ECO:0000313" key="3">
    <source>
        <dbReference type="Proteomes" id="UP000214365"/>
    </source>
</evidence>
<organism evidence="2 3">
    <name type="scientific">Talaromyces atroroseus</name>
    <dbReference type="NCBI Taxonomy" id="1441469"/>
    <lineage>
        <taxon>Eukaryota</taxon>
        <taxon>Fungi</taxon>
        <taxon>Dikarya</taxon>
        <taxon>Ascomycota</taxon>
        <taxon>Pezizomycotina</taxon>
        <taxon>Eurotiomycetes</taxon>
        <taxon>Eurotiomycetidae</taxon>
        <taxon>Eurotiales</taxon>
        <taxon>Trichocomaceae</taxon>
        <taxon>Talaromyces</taxon>
        <taxon>Talaromyces sect. Trachyspermi</taxon>
    </lineage>
</organism>
<reference evidence="2 3" key="1">
    <citation type="submission" date="2015-06" db="EMBL/GenBank/DDBJ databases">
        <title>Talaromyces atroroseus IBT 11181 draft genome.</title>
        <authorList>
            <person name="Rasmussen K.B."/>
            <person name="Rasmussen S."/>
            <person name="Petersen B."/>
            <person name="Sicheritz-Ponten T."/>
            <person name="Mortensen U.H."/>
            <person name="Thrane U."/>
        </authorList>
    </citation>
    <scope>NUCLEOTIDE SEQUENCE [LARGE SCALE GENOMIC DNA]</scope>
    <source>
        <strain evidence="2 3">IBT 11181</strain>
    </source>
</reference>
<dbReference type="GeneID" id="31000416"/>
<gene>
    <name evidence="2" type="ORF">UA08_00661</name>
</gene>
<accession>A0A225BAV8</accession>
<sequence length="171" mass="18046">MSSLLSQPLAISSFVPPLPLLGLITSTSALVVAYCETIFLGPLADPSVSPAAVRTVWRKCFFPGFLAVASSRIGSVVSGIAGYKASPPDSPAAVLYTAGIAFTVAHFAFLPWGEKKASAALDPILNDKAEADTKVHEGNKKFIRIDKVRTFLSEAPAFLCFLGASLAYLQI</sequence>
<dbReference type="STRING" id="1441469.A0A225BAV8"/>
<keyword evidence="1" id="KW-1133">Transmembrane helix</keyword>